<dbReference type="EMBL" id="JAJTTC010000001">
    <property type="protein sequence ID" value="MCF0061207.1"/>
    <property type="molecule type" value="Genomic_DNA"/>
</dbReference>
<evidence type="ECO:0000256" key="1">
    <source>
        <dbReference type="ARBA" id="ARBA00004442"/>
    </source>
</evidence>
<feature type="domain" description="RagB/SusD" evidence="6">
    <location>
        <begin position="303"/>
        <end position="640"/>
    </location>
</feature>
<name>A0A9X1PH22_9BACT</name>
<gene>
    <name evidence="8" type="ORF">LXM26_06855</name>
</gene>
<evidence type="ECO:0000259" key="6">
    <source>
        <dbReference type="Pfam" id="PF07980"/>
    </source>
</evidence>
<evidence type="ECO:0000259" key="7">
    <source>
        <dbReference type="Pfam" id="PF14322"/>
    </source>
</evidence>
<comment type="similarity">
    <text evidence="2">Belongs to the SusD family.</text>
</comment>
<keyword evidence="9" id="KW-1185">Reference proteome</keyword>
<feature type="domain" description="SusD-like N-terminal" evidence="7">
    <location>
        <begin position="88"/>
        <end position="227"/>
    </location>
</feature>
<accession>A0A9X1PH22</accession>
<sequence>MKKIFYIPVFVLLLLSWGCNDDEFLNRPPTNILTEEQVWGDEGQVLSLLGNLYNRYVDLGNFRDFQRQWNLDPLTGWTRVADFNEAFWSESGRYNQFQNSGWDLNTWSIWDYGYIREMNLFIQKCEAAEKLSPAAKERFLAEARFLRASYYFELVKRMGGVPLILEPMTYDFSGDPTYLQHARAKESEIYDFVIKEAGEIKAKLPANAGEKSRATQAAALAMQARAALYAGSLAKYGVNTPSVSLPGGEVGIPANLATGYYTKALEAAKEIINGSVGAYALYTKKPDLSENFSSIFYDKANNPEAIFVDDYKLQSGKVHYFTGSNQPRYGAEEEEGGRINPSLNFVEAFEKLDNTFARIPTTNASGAPIYYTNQTDIFEGRDARLAGTVMLPGTTFKGRAVDIWAGFQLGNGSIVSGDDRGAQKTLPGKTVPEQVVGFDGPIDGFEFTAQTGFYLRKYLDPVVGSGQRGVNSEVWFIRYRYAEVLLNAAEAAFELKQPAVAAGYMNQVRARAGLTKPLVAGDITFDRIAHERRVELAFEGHYHYDIQRWRIAHIVMDGNAITAADLSKDLGKATKRNTQPWALWPYKVYEPGSPNNGKWIYKTVKLSRVTGADRFQLGNYYSLITDEVVNNNPKIVRNPNH</sequence>
<evidence type="ECO:0000256" key="3">
    <source>
        <dbReference type="ARBA" id="ARBA00022729"/>
    </source>
</evidence>
<keyword evidence="5" id="KW-0998">Cell outer membrane</keyword>
<evidence type="ECO:0000256" key="2">
    <source>
        <dbReference type="ARBA" id="ARBA00006275"/>
    </source>
</evidence>
<protein>
    <submittedName>
        <fullName evidence="8">RagB/SusD family nutrient uptake outer membrane protein</fullName>
    </submittedName>
</protein>
<evidence type="ECO:0000256" key="5">
    <source>
        <dbReference type="ARBA" id="ARBA00023237"/>
    </source>
</evidence>
<dbReference type="Pfam" id="PF07980">
    <property type="entry name" value="SusD_RagB"/>
    <property type="match status" value="1"/>
</dbReference>
<dbReference type="RefSeq" id="WP_234654380.1">
    <property type="nucleotide sequence ID" value="NZ_CP094997.1"/>
</dbReference>
<evidence type="ECO:0000256" key="4">
    <source>
        <dbReference type="ARBA" id="ARBA00023136"/>
    </source>
</evidence>
<evidence type="ECO:0000313" key="8">
    <source>
        <dbReference type="EMBL" id="MCF0061207.1"/>
    </source>
</evidence>
<dbReference type="InterPro" id="IPR012944">
    <property type="entry name" value="SusD_RagB_dom"/>
</dbReference>
<dbReference type="SUPFAM" id="SSF48452">
    <property type="entry name" value="TPR-like"/>
    <property type="match status" value="1"/>
</dbReference>
<dbReference type="InterPro" id="IPR033985">
    <property type="entry name" value="SusD-like_N"/>
</dbReference>
<keyword evidence="3" id="KW-0732">Signal</keyword>
<dbReference type="GO" id="GO:0009279">
    <property type="term" value="C:cell outer membrane"/>
    <property type="evidence" value="ECO:0007669"/>
    <property type="project" value="UniProtKB-SubCell"/>
</dbReference>
<organism evidence="8 9">
    <name type="scientific">Dyadobacter chenwenxiniae</name>
    <dbReference type="NCBI Taxonomy" id="2906456"/>
    <lineage>
        <taxon>Bacteria</taxon>
        <taxon>Pseudomonadati</taxon>
        <taxon>Bacteroidota</taxon>
        <taxon>Cytophagia</taxon>
        <taxon>Cytophagales</taxon>
        <taxon>Spirosomataceae</taxon>
        <taxon>Dyadobacter</taxon>
    </lineage>
</organism>
<dbReference type="AlphaFoldDB" id="A0A9X1PH22"/>
<dbReference type="InterPro" id="IPR011990">
    <property type="entry name" value="TPR-like_helical_dom_sf"/>
</dbReference>
<evidence type="ECO:0000313" key="9">
    <source>
        <dbReference type="Proteomes" id="UP001139000"/>
    </source>
</evidence>
<dbReference type="Proteomes" id="UP001139000">
    <property type="component" value="Unassembled WGS sequence"/>
</dbReference>
<reference evidence="8" key="1">
    <citation type="submission" date="2021-12" db="EMBL/GenBank/DDBJ databases">
        <title>Novel species in genus Dyadobacter.</title>
        <authorList>
            <person name="Ma C."/>
        </authorList>
    </citation>
    <scope>NUCLEOTIDE SEQUENCE</scope>
    <source>
        <strain evidence="8">LJ419</strain>
    </source>
</reference>
<dbReference type="Gene3D" id="1.25.40.390">
    <property type="match status" value="1"/>
</dbReference>
<keyword evidence="4" id="KW-0472">Membrane</keyword>
<comment type="subcellular location">
    <subcellularLocation>
        <location evidence="1">Cell outer membrane</location>
    </subcellularLocation>
</comment>
<comment type="caution">
    <text evidence="8">The sequence shown here is derived from an EMBL/GenBank/DDBJ whole genome shotgun (WGS) entry which is preliminary data.</text>
</comment>
<proteinExistence type="inferred from homology"/>
<dbReference type="Pfam" id="PF14322">
    <property type="entry name" value="SusD-like_3"/>
    <property type="match status" value="1"/>
</dbReference>